<evidence type="ECO:0000256" key="4">
    <source>
        <dbReference type="PIRSR" id="PIRSR000097-2"/>
    </source>
</evidence>
<feature type="active site" description="Proton donor" evidence="3">
    <location>
        <position position="52"/>
    </location>
</feature>
<dbReference type="Pfam" id="PF00248">
    <property type="entry name" value="Aldo_ket_red"/>
    <property type="match status" value="1"/>
</dbReference>
<proteinExistence type="inferred from homology"/>
<keyword evidence="2" id="KW-0521">NADP</keyword>
<dbReference type="GO" id="GO:0016491">
    <property type="term" value="F:oxidoreductase activity"/>
    <property type="evidence" value="ECO:0007669"/>
    <property type="project" value="InterPro"/>
</dbReference>
<dbReference type="PROSITE" id="PS00798">
    <property type="entry name" value="ALDOKETO_REDUCTASE_1"/>
    <property type="match status" value="1"/>
</dbReference>
<dbReference type="InterPro" id="IPR036812">
    <property type="entry name" value="NAD(P)_OxRdtase_dom_sf"/>
</dbReference>
<keyword evidence="8" id="KW-1185">Reference proteome</keyword>
<evidence type="ECO:0000259" key="6">
    <source>
        <dbReference type="Pfam" id="PF00248"/>
    </source>
</evidence>
<dbReference type="PANTHER" id="PTHR11732">
    <property type="entry name" value="ALDO/KETO REDUCTASE"/>
    <property type="match status" value="1"/>
</dbReference>
<dbReference type="SUPFAM" id="SSF51430">
    <property type="entry name" value="NAD(P)-linked oxidoreductase"/>
    <property type="match status" value="1"/>
</dbReference>
<dbReference type="InterPro" id="IPR020471">
    <property type="entry name" value="AKR"/>
</dbReference>
<organism evidence="7 8">
    <name type="scientific">Dioscorea zingiberensis</name>
    <dbReference type="NCBI Taxonomy" id="325984"/>
    <lineage>
        <taxon>Eukaryota</taxon>
        <taxon>Viridiplantae</taxon>
        <taxon>Streptophyta</taxon>
        <taxon>Embryophyta</taxon>
        <taxon>Tracheophyta</taxon>
        <taxon>Spermatophyta</taxon>
        <taxon>Magnoliopsida</taxon>
        <taxon>Liliopsida</taxon>
        <taxon>Dioscoreales</taxon>
        <taxon>Dioscoreaceae</taxon>
        <taxon>Dioscorea</taxon>
    </lineage>
</organism>
<evidence type="ECO:0000256" key="3">
    <source>
        <dbReference type="PIRSR" id="PIRSR000097-1"/>
    </source>
</evidence>
<dbReference type="Gene3D" id="3.20.20.100">
    <property type="entry name" value="NADP-dependent oxidoreductase domain"/>
    <property type="match status" value="1"/>
</dbReference>
<dbReference type="AlphaFoldDB" id="A0A9D5CWH9"/>
<dbReference type="PIRSF" id="PIRSF000097">
    <property type="entry name" value="AKR"/>
    <property type="match status" value="1"/>
</dbReference>
<feature type="domain" description="NADP-dependent oxidoreductase" evidence="6">
    <location>
        <begin position="16"/>
        <end position="283"/>
    </location>
</feature>
<evidence type="ECO:0000256" key="2">
    <source>
        <dbReference type="ARBA" id="ARBA00022857"/>
    </source>
</evidence>
<sequence>METEIVLSSGGRMPVLGMGTAAYPVPEPELVEAAIFEAMKLGYRHFDTASLYQSERPLGRAISRAIQTGIISNRSELFIATKLACFDAYPGAVVPALRDSLNALGIEYVDLYLIHAPMRVRGEKRFVFTMDDVMPFDSVGTWEGMEECYELGLAKAIGVSNFPIDKLKLLLSHAKVHPAVNQVEMHPLWQQKELRELCKEKGIHVSSYSPLGGTGCFWGNREVLHLKEIEKIAGDKGKTAAQVCLRWGLEKGVSVLPKSFNKERLQENMDIFGWTLGEDELQVISLIPQLVEDDASQGLARPINSCINV</sequence>
<dbReference type="OrthoDB" id="416253at2759"/>
<dbReference type="FunFam" id="3.20.20.100:FF:000013">
    <property type="entry name" value="NADPH-dependent codeinone reductase 1-1"/>
    <property type="match status" value="1"/>
</dbReference>
<name>A0A9D5CWH9_9LILI</name>
<dbReference type="Proteomes" id="UP001085076">
    <property type="component" value="Miscellaneous, Linkage group lg02"/>
</dbReference>
<dbReference type="PROSITE" id="PS00063">
    <property type="entry name" value="ALDOKETO_REDUCTASE_3"/>
    <property type="match status" value="1"/>
</dbReference>
<comment type="caution">
    <text evidence="7">The sequence shown here is derived from an EMBL/GenBank/DDBJ whole genome shotgun (WGS) entry which is preliminary data.</text>
</comment>
<evidence type="ECO:0000256" key="1">
    <source>
        <dbReference type="ARBA" id="ARBA00007905"/>
    </source>
</evidence>
<reference evidence="7" key="2">
    <citation type="journal article" date="2022" name="Hortic Res">
        <title>The genome of Dioscorea zingiberensis sheds light on the biosynthesis, origin and evolution of the medicinally important diosgenin saponins.</title>
        <authorList>
            <person name="Li Y."/>
            <person name="Tan C."/>
            <person name="Li Z."/>
            <person name="Guo J."/>
            <person name="Li S."/>
            <person name="Chen X."/>
            <person name="Wang C."/>
            <person name="Dai X."/>
            <person name="Yang H."/>
            <person name="Song W."/>
            <person name="Hou L."/>
            <person name="Xu J."/>
            <person name="Tong Z."/>
            <person name="Xu A."/>
            <person name="Yuan X."/>
            <person name="Wang W."/>
            <person name="Yang Q."/>
            <person name="Chen L."/>
            <person name="Sun Z."/>
            <person name="Wang K."/>
            <person name="Pan B."/>
            <person name="Chen J."/>
            <person name="Bao Y."/>
            <person name="Liu F."/>
            <person name="Qi X."/>
            <person name="Gang D.R."/>
            <person name="Wen J."/>
            <person name="Li J."/>
        </authorList>
    </citation>
    <scope>NUCLEOTIDE SEQUENCE</scope>
    <source>
        <strain evidence="7">Dzin_1.0</strain>
    </source>
</reference>
<dbReference type="InterPro" id="IPR023210">
    <property type="entry name" value="NADP_OxRdtase_dom"/>
</dbReference>
<feature type="binding site" evidence="4">
    <location>
        <position position="115"/>
    </location>
    <ligand>
        <name>substrate</name>
    </ligand>
</feature>
<dbReference type="PROSITE" id="PS00062">
    <property type="entry name" value="ALDOKETO_REDUCTASE_2"/>
    <property type="match status" value="1"/>
</dbReference>
<reference evidence="7" key="1">
    <citation type="submission" date="2021-03" db="EMBL/GenBank/DDBJ databases">
        <authorList>
            <person name="Li Z."/>
            <person name="Yang C."/>
        </authorList>
    </citation>
    <scope>NUCLEOTIDE SEQUENCE</scope>
    <source>
        <strain evidence="7">Dzin_1.0</strain>
        <tissue evidence="7">Leaf</tissue>
    </source>
</reference>
<comment type="similarity">
    <text evidence="1">Belongs to the aldo/keto reductase family.</text>
</comment>
<dbReference type="InterPro" id="IPR018170">
    <property type="entry name" value="Aldo/ket_reductase_CS"/>
</dbReference>
<evidence type="ECO:0000313" key="8">
    <source>
        <dbReference type="Proteomes" id="UP001085076"/>
    </source>
</evidence>
<accession>A0A9D5CWH9</accession>
<gene>
    <name evidence="7" type="ORF">J5N97_009485</name>
</gene>
<evidence type="ECO:0000256" key="5">
    <source>
        <dbReference type="PIRSR" id="PIRSR000097-3"/>
    </source>
</evidence>
<protein>
    <recommendedName>
        <fullName evidence="6">NADP-dependent oxidoreductase domain-containing protein</fullName>
    </recommendedName>
</protein>
<dbReference type="EMBL" id="JAGGNH010000002">
    <property type="protein sequence ID" value="KAJ0981230.1"/>
    <property type="molecule type" value="Genomic_DNA"/>
</dbReference>
<evidence type="ECO:0000313" key="7">
    <source>
        <dbReference type="EMBL" id="KAJ0981230.1"/>
    </source>
</evidence>
<dbReference type="PRINTS" id="PR00069">
    <property type="entry name" value="ALDKETRDTASE"/>
</dbReference>
<feature type="site" description="Lowers pKa of active site Tyr" evidence="5">
    <location>
        <position position="82"/>
    </location>
</feature>